<proteinExistence type="predicted"/>
<reference evidence="12" key="1">
    <citation type="journal article" date="2019" name="Int. J. Syst. Evol. Microbiol.">
        <title>The Global Catalogue of Microorganisms (GCM) 10K type strain sequencing project: providing services to taxonomists for standard genome sequencing and annotation.</title>
        <authorList>
            <consortium name="The Broad Institute Genomics Platform"/>
            <consortium name="The Broad Institute Genome Sequencing Center for Infectious Disease"/>
            <person name="Wu L."/>
            <person name="Ma J."/>
        </authorList>
    </citation>
    <scope>NUCLEOTIDE SEQUENCE [LARGE SCALE GENOMIC DNA]</scope>
    <source>
        <strain evidence="12">JCM 17688</strain>
    </source>
</reference>
<dbReference type="InterPro" id="IPR014743">
    <property type="entry name" value="Cl-channel_core"/>
</dbReference>
<dbReference type="Pfam" id="PF00654">
    <property type="entry name" value="Voltage_CLC"/>
    <property type="match status" value="1"/>
</dbReference>
<keyword evidence="9" id="KW-0407">Ion channel</keyword>
<dbReference type="Proteomes" id="UP001500635">
    <property type="component" value="Unassembled WGS sequence"/>
</dbReference>
<feature type="transmembrane region" description="Helical" evidence="10">
    <location>
        <begin position="76"/>
        <end position="97"/>
    </location>
</feature>
<feature type="transmembrane region" description="Helical" evidence="10">
    <location>
        <begin position="274"/>
        <end position="296"/>
    </location>
</feature>
<protein>
    <submittedName>
        <fullName evidence="11">Chloride channel protein</fullName>
    </submittedName>
</protein>
<feature type="transmembrane region" description="Helical" evidence="10">
    <location>
        <begin position="168"/>
        <end position="193"/>
    </location>
</feature>
<dbReference type="PANTHER" id="PTHR43427:SF6">
    <property type="entry name" value="CHLORIDE CHANNEL PROTEIN CLC-E"/>
    <property type="match status" value="1"/>
</dbReference>
<dbReference type="Gene3D" id="1.10.3080.10">
    <property type="entry name" value="Clc chloride channel"/>
    <property type="match status" value="1"/>
</dbReference>
<evidence type="ECO:0000313" key="12">
    <source>
        <dbReference type="Proteomes" id="UP001500635"/>
    </source>
</evidence>
<evidence type="ECO:0000256" key="5">
    <source>
        <dbReference type="ARBA" id="ARBA00023065"/>
    </source>
</evidence>
<feature type="transmembrane region" description="Helical" evidence="10">
    <location>
        <begin position="409"/>
        <end position="428"/>
    </location>
</feature>
<evidence type="ECO:0000256" key="10">
    <source>
        <dbReference type="SAM" id="Phobius"/>
    </source>
</evidence>
<comment type="caution">
    <text evidence="11">The sequence shown here is derived from an EMBL/GenBank/DDBJ whole genome shotgun (WGS) entry which is preliminary data.</text>
</comment>
<dbReference type="InterPro" id="IPR001807">
    <property type="entry name" value="ClC"/>
</dbReference>
<name>A0ABP8J3D7_9ACTN</name>
<keyword evidence="12" id="KW-1185">Reference proteome</keyword>
<dbReference type="PANTHER" id="PTHR43427">
    <property type="entry name" value="CHLORIDE CHANNEL PROTEIN CLC-E"/>
    <property type="match status" value="1"/>
</dbReference>
<keyword evidence="6 10" id="KW-0472">Membrane</keyword>
<comment type="subcellular location">
    <subcellularLocation>
        <location evidence="1">Membrane</location>
        <topology evidence="1">Multi-pass membrane protein</topology>
    </subcellularLocation>
</comment>
<evidence type="ECO:0000256" key="4">
    <source>
        <dbReference type="ARBA" id="ARBA00022989"/>
    </source>
</evidence>
<evidence type="ECO:0000256" key="6">
    <source>
        <dbReference type="ARBA" id="ARBA00023136"/>
    </source>
</evidence>
<dbReference type="PRINTS" id="PR00762">
    <property type="entry name" value="CLCHANNEL"/>
</dbReference>
<feature type="transmembrane region" description="Helical" evidence="10">
    <location>
        <begin position="31"/>
        <end position="64"/>
    </location>
</feature>
<feature type="transmembrane region" description="Helical" evidence="10">
    <location>
        <begin position="118"/>
        <end position="138"/>
    </location>
</feature>
<accession>A0ABP8J3D7</accession>
<keyword evidence="5" id="KW-0406">Ion transport</keyword>
<evidence type="ECO:0000256" key="7">
    <source>
        <dbReference type="ARBA" id="ARBA00023173"/>
    </source>
</evidence>
<keyword evidence="4 10" id="KW-1133">Transmembrane helix</keyword>
<keyword evidence="3 10" id="KW-0812">Transmembrane</keyword>
<dbReference type="InterPro" id="IPR050368">
    <property type="entry name" value="ClC-type_chloride_channel"/>
</dbReference>
<feature type="transmembrane region" description="Helical" evidence="10">
    <location>
        <begin position="375"/>
        <end position="402"/>
    </location>
</feature>
<feature type="transmembrane region" description="Helical" evidence="10">
    <location>
        <begin position="308"/>
        <end position="330"/>
    </location>
</feature>
<feature type="transmembrane region" description="Helical" evidence="10">
    <location>
        <begin position="241"/>
        <end position="262"/>
    </location>
</feature>
<evidence type="ECO:0000256" key="8">
    <source>
        <dbReference type="ARBA" id="ARBA00023214"/>
    </source>
</evidence>
<evidence type="ECO:0000256" key="9">
    <source>
        <dbReference type="ARBA" id="ARBA00023303"/>
    </source>
</evidence>
<evidence type="ECO:0000256" key="1">
    <source>
        <dbReference type="ARBA" id="ARBA00004141"/>
    </source>
</evidence>
<dbReference type="RefSeq" id="WP_344990207.1">
    <property type="nucleotide sequence ID" value="NZ_BAABFR010000004.1"/>
</dbReference>
<gene>
    <name evidence="11" type="ORF">GCM10023147_04290</name>
</gene>
<evidence type="ECO:0000313" key="11">
    <source>
        <dbReference type="EMBL" id="GAA4384178.1"/>
    </source>
</evidence>
<feature type="transmembrane region" description="Helical" evidence="10">
    <location>
        <begin position="200"/>
        <end position="221"/>
    </location>
</feature>
<evidence type="ECO:0000256" key="3">
    <source>
        <dbReference type="ARBA" id="ARBA00022692"/>
    </source>
</evidence>
<keyword evidence="7" id="KW-0869">Chloride channel</keyword>
<keyword evidence="8" id="KW-0868">Chloride</keyword>
<keyword evidence="2" id="KW-0813">Transport</keyword>
<dbReference type="EMBL" id="BAABFR010000004">
    <property type="protein sequence ID" value="GAA4384178.1"/>
    <property type="molecule type" value="Genomic_DNA"/>
</dbReference>
<sequence>MNPPQPVPVVRTPPDRAPRWLRPALPDARGACAVVLVGVAGGIGGAIAFTVLHAVQLAVFGFAWQTPLEAADLTARWARFGTLVAAGVVASFAWWAVRRRGSALVSVEAAVAGERMPFVSTLVNAVIQIVAVALGASIGKEVAPREIGGLLSQTITRGLGLNARRTRTLVACGAAAGLAAIYHAPLGGAVFAVEVLIGEIALGTVVPALAASAIATLVAQVLVHTAHPFAVPQSSVSPALIVWSIVAGPVFGVGGLGFLWLTKRARTVTPNGRRLLLVMPATFAAVGAVGMIAPQILGNGIALGEYSFHLPSSVTTSVVALLGVGALGVVKGLATSASLGSGAVGGTLMPSIAMGAALGACLGGLWTLLWPGSAVAAYAVLGATAFLATTSGAPLTAVVLVAELTGQPALVVPAVLVVAGAIVVRRRLDLPRR</sequence>
<evidence type="ECO:0000256" key="2">
    <source>
        <dbReference type="ARBA" id="ARBA00022448"/>
    </source>
</evidence>
<dbReference type="SUPFAM" id="SSF81340">
    <property type="entry name" value="Clc chloride channel"/>
    <property type="match status" value="1"/>
</dbReference>
<organism evidence="11 12">
    <name type="scientific">Tsukamurella soli</name>
    <dbReference type="NCBI Taxonomy" id="644556"/>
    <lineage>
        <taxon>Bacteria</taxon>
        <taxon>Bacillati</taxon>
        <taxon>Actinomycetota</taxon>
        <taxon>Actinomycetes</taxon>
        <taxon>Mycobacteriales</taxon>
        <taxon>Tsukamurellaceae</taxon>
        <taxon>Tsukamurella</taxon>
    </lineage>
</organism>
<feature type="transmembrane region" description="Helical" evidence="10">
    <location>
        <begin position="342"/>
        <end position="369"/>
    </location>
</feature>